<dbReference type="InterPro" id="IPR004401">
    <property type="entry name" value="YbaB/EbfC"/>
</dbReference>
<feature type="coiled-coil region" evidence="2">
    <location>
        <begin position="9"/>
        <end position="36"/>
    </location>
</feature>
<dbReference type="Pfam" id="PF02575">
    <property type="entry name" value="YbaB_DNA_bd"/>
    <property type="match status" value="1"/>
</dbReference>
<reference evidence="3 4" key="1">
    <citation type="submission" date="2019-09" db="EMBL/GenBank/DDBJ databases">
        <title>Goodfellowia gen. nov., a new genus of the Pseudonocardineae related to Actinoalloteichus, containing Goodfellowia coeruleoviolacea gen. nov., comb. nov. gen. nov., comb. nov.</title>
        <authorList>
            <person name="Labeda D."/>
        </authorList>
    </citation>
    <scope>NUCLEOTIDE SEQUENCE [LARGE SCALE GENOMIC DNA]</scope>
    <source>
        <strain evidence="3 4">AN110305</strain>
    </source>
</reference>
<evidence type="ECO:0000256" key="1">
    <source>
        <dbReference type="ARBA" id="ARBA00023125"/>
    </source>
</evidence>
<accession>A0A5B2XSY8</accession>
<evidence type="ECO:0000313" key="4">
    <source>
        <dbReference type="Proteomes" id="UP000323454"/>
    </source>
</evidence>
<dbReference type="AlphaFoldDB" id="A0A5B2XSY8"/>
<keyword evidence="2" id="KW-0175">Coiled coil</keyword>
<sequence>MSADINADVTGLLEQVRRQEEQVRRIQRSVETAEVKGASRGNEVTVTLRGTGRFTEISIDPEAIRRYDARNLGEIVLEAVNDGLQKLAAVSSARFAPVIEAASKGFE</sequence>
<keyword evidence="1" id="KW-0238">DNA-binding</keyword>
<proteinExistence type="predicted"/>
<dbReference type="GO" id="GO:0005829">
    <property type="term" value="C:cytosol"/>
    <property type="evidence" value="ECO:0007669"/>
    <property type="project" value="TreeGrafter"/>
</dbReference>
<organism evidence="3 4">
    <name type="scientific">Solihabitans fulvus</name>
    <dbReference type="NCBI Taxonomy" id="1892852"/>
    <lineage>
        <taxon>Bacteria</taxon>
        <taxon>Bacillati</taxon>
        <taxon>Actinomycetota</taxon>
        <taxon>Actinomycetes</taxon>
        <taxon>Pseudonocardiales</taxon>
        <taxon>Pseudonocardiaceae</taxon>
        <taxon>Solihabitans</taxon>
    </lineage>
</organism>
<dbReference type="InterPro" id="IPR036894">
    <property type="entry name" value="YbaB-like_sf"/>
</dbReference>
<dbReference type="Gene3D" id="3.30.1310.10">
    <property type="entry name" value="Nucleoid-associated protein YbaB-like domain"/>
    <property type="match status" value="1"/>
</dbReference>
<reference evidence="3 4" key="2">
    <citation type="submission" date="2019-09" db="EMBL/GenBank/DDBJ databases">
        <authorList>
            <person name="Jin C."/>
        </authorList>
    </citation>
    <scope>NUCLEOTIDE SEQUENCE [LARGE SCALE GENOMIC DNA]</scope>
    <source>
        <strain evidence="3 4">AN110305</strain>
    </source>
</reference>
<dbReference type="Proteomes" id="UP000323454">
    <property type="component" value="Unassembled WGS sequence"/>
</dbReference>
<comment type="caution">
    <text evidence="3">The sequence shown here is derived from an EMBL/GenBank/DDBJ whole genome shotgun (WGS) entry which is preliminary data.</text>
</comment>
<dbReference type="EMBL" id="VUOB01000002">
    <property type="protein sequence ID" value="KAA2266473.1"/>
    <property type="molecule type" value="Genomic_DNA"/>
</dbReference>
<dbReference type="RefSeq" id="WP_149847579.1">
    <property type="nucleotide sequence ID" value="NZ_VUOB01000002.1"/>
</dbReference>
<protein>
    <submittedName>
        <fullName evidence="3">YbaB/EbfC family nucleoid-associated protein</fullName>
    </submittedName>
</protein>
<name>A0A5B2XSY8_9PSEU</name>
<dbReference type="SUPFAM" id="SSF82607">
    <property type="entry name" value="YbaB-like"/>
    <property type="match status" value="1"/>
</dbReference>
<dbReference type="PANTHER" id="PTHR33449">
    <property type="entry name" value="NUCLEOID-ASSOCIATED PROTEIN YBAB"/>
    <property type="match status" value="1"/>
</dbReference>
<gene>
    <name evidence="3" type="ORF">F0L68_01630</name>
</gene>
<evidence type="ECO:0000256" key="2">
    <source>
        <dbReference type="SAM" id="Coils"/>
    </source>
</evidence>
<dbReference type="PANTHER" id="PTHR33449:SF1">
    <property type="entry name" value="NUCLEOID-ASSOCIATED PROTEIN YBAB"/>
    <property type="match status" value="1"/>
</dbReference>
<dbReference type="OrthoDB" id="3626148at2"/>
<dbReference type="GO" id="GO:0003677">
    <property type="term" value="F:DNA binding"/>
    <property type="evidence" value="ECO:0007669"/>
    <property type="project" value="UniProtKB-KW"/>
</dbReference>
<keyword evidence="4" id="KW-1185">Reference proteome</keyword>
<evidence type="ECO:0000313" key="3">
    <source>
        <dbReference type="EMBL" id="KAA2266473.1"/>
    </source>
</evidence>